<sequence>MTALIRTWSTWYLSTNVTLGRKVNPRAPPQRHAASPPSPKPQASVASNLAIEPRIVTDYHRRSNLDQLRTQITNAAVQNDADGNTFVIGAAAHRRRTRRTSERRLQAAHLSRHSAQVSSFLSFVTSSLLGPGYAPRPLLLPQPVLNIICDPPTCGRHANRYFPLPPNRFIGVSDLAAVRFSLPSQLLEPTPNLEYWTYLDAPNAFVAIGTSDEPLDRMLEVVRFWLTKDLKYAKGKPCKPYNSCLGEFFRCNWETENNAPKILTNTLGGESSAASSKSSVKSNKNASTPSLSPPTHGTSQDSQPVTVSYLTEQTSHHPPVSAFHISCPERGLSARGFDQITAKFTGTSIKVLPGEHNLGIFVTLAHRDGEKYQLTHPAAHLGGLLRGSLTVSVSDTAYITCPKTGLKAILSYVEEGWLGRTTNKVDGVVFRYDPENDDKTRIQDVPEQDVLVRLSGPWREKVVFTLGSTPVKQVPVEQQYTIIDTAPLQVAPKILPPEDQQAPNESLTLWGDVTKAIHAKQFSRATTIKQELEEAQRVKVRERERTGETYRPVYFSHAVGNEGQPELTDKGRQVLERSQKSDWSLDGI</sequence>
<comment type="similarity">
    <text evidence="1 2">Belongs to the OSBP family.</text>
</comment>
<protein>
    <submittedName>
        <fullName evidence="4">Oxysterol binding (Orp8)</fullName>
    </submittedName>
</protein>
<feature type="region of interest" description="Disordered" evidence="3">
    <location>
        <begin position="267"/>
        <end position="306"/>
    </location>
</feature>
<dbReference type="InterPro" id="IPR000648">
    <property type="entry name" value="Oxysterol-bd"/>
</dbReference>
<dbReference type="InterPro" id="IPR037239">
    <property type="entry name" value="OSBP_sf"/>
</dbReference>
<dbReference type="SUPFAM" id="SSF144000">
    <property type="entry name" value="Oxysterol-binding protein-like"/>
    <property type="match status" value="1"/>
</dbReference>
<dbReference type="PANTHER" id="PTHR10972:SF212">
    <property type="entry name" value="OXYSTEROL-BINDING PROTEIN-LIKE PROTEIN 1"/>
    <property type="match status" value="1"/>
</dbReference>
<dbReference type="PROSITE" id="PS01013">
    <property type="entry name" value="OSBP"/>
    <property type="match status" value="1"/>
</dbReference>
<dbReference type="GO" id="GO:0005829">
    <property type="term" value="C:cytosol"/>
    <property type="evidence" value="ECO:0007669"/>
    <property type="project" value="TreeGrafter"/>
</dbReference>
<organism evidence="4 5">
    <name type="scientific">Cordyceps militaris</name>
    <name type="common">Caterpillar fungus</name>
    <name type="synonym">Clavaria militaris</name>
    <dbReference type="NCBI Taxonomy" id="73501"/>
    <lineage>
        <taxon>Eukaryota</taxon>
        <taxon>Fungi</taxon>
        <taxon>Dikarya</taxon>
        <taxon>Ascomycota</taxon>
        <taxon>Pezizomycotina</taxon>
        <taxon>Sordariomycetes</taxon>
        <taxon>Hypocreomycetidae</taxon>
        <taxon>Hypocreales</taxon>
        <taxon>Cordycipitaceae</taxon>
        <taxon>Cordyceps</taxon>
    </lineage>
</organism>
<evidence type="ECO:0000256" key="1">
    <source>
        <dbReference type="ARBA" id="ARBA00008842"/>
    </source>
</evidence>
<feature type="region of interest" description="Disordered" evidence="3">
    <location>
        <begin position="22"/>
        <end position="47"/>
    </location>
</feature>
<name>A0A2H4S6N8_CORMI</name>
<dbReference type="VEuPathDB" id="FungiDB:CCM_06135"/>
<dbReference type="AlphaFoldDB" id="A0A2H4S6N8"/>
<evidence type="ECO:0000313" key="5">
    <source>
        <dbReference type="Proteomes" id="UP000323067"/>
    </source>
</evidence>
<dbReference type="Pfam" id="PF01237">
    <property type="entry name" value="Oxysterol_BP"/>
    <property type="match status" value="1"/>
</dbReference>
<dbReference type="GO" id="GO:0016020">
    <property type="term" value="C:membrane"/>
    <property type="evidence" value="ECO:0007669"/>
    <property type="project" value="TreeGrafter"/>
</dbReference>
<evidence type="ECO:0000313" key="4">
    <source>
        <dbReference type="EMBL" id="ATY58785.1"/>
    </source>
</evidence>
<dbReference type="Proteomes" id="UP000323067">
    <property type="component" value="Chromosome iv"/>
</dbReference>
<gene>
    <name evidence="4" type="ORF">A9K55_003496</name>
</gene>
<evidence type="ECO:0000256" key="3">
    <source>
        <dbReference type="SAM" id="MobiDB-lite"/>
    </source>
</evidence>
<feature type="compositionally biased region" description="Low complexity" evidence="3">
    <location>
        <begin position="271"/>
        <end position="287"/>
    </location>
</feature>
<dbReference type="Gene3D" id="2.40.160.120">
    <property type="match status" value="1"/>
</dbReference>
<feature type="compositionally biased region" description="Polar residues" evidence="3">
    <location>
        <begin position="288"/>
        <end position="306"/>
    </location>
</feature>
<dbReference type="EMBL" id="CP023322">
    <property type="protein sequence ID" value="ATY58785.1"/>
    <property type="molecule type" value="Genomic_DNA"/>
</dbReference>
<proteinExistence type="inferred from homology"/>
<dbReference type="InterPro" id="IPR018494">
    <property type="entry name" value="Oxysterol-bd_CS"/>
</dbReference>
<dbReference type="OrthoDB" id="48057at2759"/>
<accession>A0A2H4S6N8</accession>
<evidence type="ECO:0000256" key="2">
    <source>
        <dbReference type="RuleBase" id="RU003844"/>
    </source>
</evidence>
<dbReference type="FunFam" id="2.40.160.120:FF:000016">
    <property type="entry name" value="Oxysterol binding protein (Orp8), putative"/>
    <property type="match status" value="1"/>
</dbReference>
<dbReference type="VEuPathDB" id="FungiDB:A9K55_003496"/>
<dbReference type="GO" id="GO:0032934">
    <property type="term" value="F:sterol binding"/>
    <property type="evidence" value="ECO:0007669"/>
    <property type="project" value="TreeGrafter"/>
</dbReference>
<reference evidence="4 5" key="1">
    <citation type="journal article" date="2017" name="BMC Genomics">
        <title>Chromosome level assembly and secondary metabolite potential of the parasitic fungus Cordyceps militaris.</title>
        <authorList>
            <person name="Kramer G.J."/>
            <person name="Nodwell J.R."/>
        </authorList>
    </citation>
    <scope>NUCLEOTIDE SEQUENCE [LARGE SCALE GENOMIC DNA]</scope>
    <source>
        <strain evidence="4 5">ATCC 34164</strain>
    </source>
</reference>
<dbReference type="PANTHER" id="PTHR10972">
    <property type="entry name" value="OXYSTEROL-BINDING PROTEIN-RELATED"/>
    <property type="match status" value="1"/>
</dbReference>
<dbReference type="Gene3D" id="3.30.70.3490">
    <property type="match status" value="1"/>
</dbReference>